<evidence type="ECO:0000256" key="1">
    <source>
        <dbReference type="ARBA" id="ARBA00007316"/>
    </source>
</evidence>
<keyword evidence="10" id="KW-0812">Transmembrane</keyword>
<dbReference type="InterPro" id="IPR027417">
    <property type="entry name" value="P-loop_NTPase"/>
</dbReference>
<keyword evidence="6" id="KW-0067">ATP-binding</keyword>
<evidence type="ECO:0000256" key="7">
    <source>
        <dbReference type="ARBA" id="ARBA00023137"/>
    </source>
</evidence>
<comment type="caution">
    <text evidence="12">The sequence shown here is derived from an EMBL/GenBank/DDBJ whole genome shotgun (WGS) entry which is preliminary data.</text>
</comment>
<dbReference type="GO" id="GO:0004715">
    <property type="term" value="F:non-membrane spanning protein tyrosine kinase activity"/>
    <property type="evidence" value="ECO:0007669"/>
    <property type="project" value="UniProtKB-EC"/>
</dbReference>
<comment type="similarity">
    <text evidence="1">Belongs to the CpsD/CapB family.</text>
</comment>
<evidence type="ECO:0000256" key="4">
    <source>
        <dbReference type="ARBA" id="ARBA00022741"/>
    </source>
</evidence>
<keyword evidence="4" id="KW-0547">Nucleotide-binding</keyword>
<evidence type="ECO:0000256" key="10">
    <source>
        <dbReference type="SAM" id="Phobius"/>
    </source>
</evidence>
<evidence type="ECO:0000313" key="13">
    <source>
        <dbReference type="Proteomes" id="UP000228755"/>
    </source>
</evidence>
<evidence type="ECO:0000256" key="3">
    <source>
        <dbReference type="ARBA" id="ARBA00022679"/>
    </source>
</evidence>
<dbReference type="OrthoDB" id="9812433at2"/>
<proteinExistence type="inferred from homology"/>
<evidence type="ECO:0000256" key="5">
    <source>
        <dbReference type="ARBA" id="ARBA00022777"/>
    </source>
</evidence>
<accession>A0A2M9HS64</accession>
<reference evidence="12 13" key="1">
    <citation type="submission" date="2017-11" db="EMBL/GenBank/DDBJ databases">
        <title>Draft genome sequences of strains TRE 1, TRE D, TRE H and TRI 7, isolated from tamarins, belonging to four potential novel Bifidobacterium species.</title>
        <authorList>
            <person name="Mattarelli P."/>
            <person name="Modesto M."/>
            <person name="Bonetti A."/>
            <person name="Puglisi E."/>
            <person name="Morelli L."/>
        </authorList>
    </citation>
    <scope>NUCLEOTIDE SEQUENCE [LARGE SCALE GENOMIC DNA]</scope>
    <source>
        <strain evidence="13">TRED</strain>
    </source>
</reference>
<evidence type="ECO:0000256" key="8">
    <source>
        <dbReference type="ARBA" id="ARBA00051245"/>
    </source>
</evidence>
<dbReference type="RefSeq" id="WP_100495400.1">
    <property type="nucleotide sequence ID" value="NZ_PGLQ01000001.1"/>
</dbReference>
<dbReference type="InterPro" id="IPR050445">
    <property type="entry name" value="Bact_polysacc_biosynth/exp"/>
</dbReference>
<feature type="domain" description="AAA" evidence="11">
    <location>
        <begin position="289"/>
        <end position="405"/>
    </location>
</feature>
<evidence type="ECO:0000256" key="9">
    <source>
        <dbReference type="SAM" id="MobiDB-lite"/>
    </source>
</evidence>
<keyword evidence="13" id="KW-1185">Reference proteome</keyword>
<dbReference type="CDD" id="cd05387">
    <property type="entry name" value="BY-kinase"/>
    <property type="match status" value="1"/>
</dbReference>
<dbReference type="EC" id="2.7.10.2" evidence="2"/>
<dbReference type="EMBL" id="PGLQ01000001">
    <property type="protein sequence ID" value="PJM79661.1"/>
    <property type="molecule type" value="Genomic_DNA"/>
</dbReference>
<comment type="catalytic activity">
    <reaction evidence="8">
        <text>L-tyrosyl-[protein] + ATP = O-phospho-L-tyrosyl-[protein] + ADP + H(+)</text>
        <dbReference type="Rhea" id="RHEA:10596"/>
        <dbReference type="Rhea" id="RHEA-COMP:10136"/>
        <dbReference type="Rhea" id="RHEA-COMP:20101"/>
        <dbReference type="ChEBI" id="CHEBI:15378"/>
        <dbReference type="ChEBI" id="CHEBI:30616"/>
        <dbReference type="ChEBI" id="CHEBI:46858"/>
        <dbReference type="ChEBI" id="CHEBI:61978"/>
        <dbReference type="ChEBI" id="CHEBI:456216"/>
        <dbReference type="EC" id="2.7.10.2"/>
    </reaction>
</comment>
<dbReference type="SUPFAM" id="SSF52540">
    <property type="entry name" value="P-loop containing nucleoside triphosphate hydrolases"/>
    <property type="match status" value="1"/>
</dbReference>
<dbReference type="InterPro" id="IPR025669">
    <property type="entry name" value="AAA_dom"/>
</dbReference>
<dbReference type="GO" id="GO:0005886">
    <property type="term" value="C:plasma membrane"/>
    <property type="evidence" value="ECO:0007669"/>
    <property type="project" value="TreeGrafter"/>
</dbReference>
<feature type="transmembrane region" description="Helical" evidence="10">
    <location>
        <begin position="16"/>
        <end position="34"/>
    </location>
</feature>
<dbReference type="PANTHER" id="PTHR32309:SF13">
    <property type="entry name" value="FERRIC ENTEROBACTIN TRANSPORT PROTEIN FEPE"/>
    <property type="match status" value="1"/>
</dbReference>
<keyword evidence="7" id="KW-0829">Tyrosine-protein kinase</keyword>
<evidence type="ECO:0000259" key="11">
    <source>
        <dbReference type="Pfam" id="PF13614"/>
    </source>
</evidence>
<protein>
    <recommendedName>
        <fullName evidence="2">non-specific protein-tyrosine kinase</fullName>
        <ecNumber evidence="2">2.7.10.2</ecNumber>
    </recommendedName>
</protein>
<dbReference type="NCBIfam" id="TIGR01007">
    <property type="entry name" value="eps_fam"/>
    <property type="match status" value="1"/>
</dbReference>
<dbReference type="InterPro" id="IPR005702">
    <property type="entry name" value="Wzc-like_C"/>
</dbReference>
<evidence type="ECO:0000256" key="6">
    <source>
        <dbReference type="ARBA" id="ARBA00022840"/>
    </source>
</evidence>
<keyword evidence="10" id="KW-1133">Transmembrane helix</keyword>
<sequence length="515" mass="54971">MSIQDIISTLRRRWRFELVVLIAAVVAIAVYLYVQVPVYSATTRVYISFSGEGDAADGSVDGTGASESATSGLIGGSSFQYTPSEYVNQQLSLIPALVTTPAVLDGAADQLGLPSSQGLEESLSAAVSDGYFVTITAMDEHAQHAADIANAVASSLASQLASPNRSDTNLYIPSHLRLSIVNKAVAEKTPSSPNTKAIIGVGGLAACALACFAGIVRELCDNRIRRASEVQQLLHAPLLGAVPKSSSFQPGVPVIIRSSDTLEAEMIRRIASNLTFVVPDRTELSNVFVIASYGPGEGKTTLSIELAAAFAEQGRKVLLIGADFRHPSIAQRLGLADEVGLSHLLTGQVDIRSAARQYWKPGFHVLPAGRRVANPGILINSQSMRTLLHEVSRQYEWVIVDAEPMTVANDAAVFAKEGAKLVLVAGRGLSDRSQLRDMDREFEIINVQPVGVIWNFADQDRGAVKTHDKYYGGTKRRSGNEREAHPEIGPIPETRNGPTVAPDDQLAAGALTGRP</sequence>
<dbReference type="Pfam" id="PF13614">
    <property type="entry name" value="AAA_31"/>
    <property type="match status" value="1"/>
</dbReference>
<dbReference type="GO" id="GO:0005524">
    <property type="term" value="F:ATP binding"/>
    <property type="evidence" value="ECO:0007669"/>
    <property type="project" value="UniProtKB-KW"/>
</dbReference>
<dbReference type="PANTHER" id="PTHR32309">
    <property type="entry name" value="TYROSINE-PROTEIN KINASE"/>
    <property type="match status" value="1"/>
</dbReference>
<evidence type="ECO:0000256" key="2">
    <source>
        <dbReference type="ARBA" id="ARBA00011903"/>
    </source>
</evidence>
<dbReference type="Gene3D" id="3.40.50.300">
    <property type="entry name" value="P-loop containing nucleotide triphosphate hydrolases"/>
    <property type="match status" value="1"/>
</dbReference>
<evidence type="ECO:0000313" key="12">
    <source>
        <dbReference type="EMBL" id="PJM79661.1"/>
    </source>
</evidence>
<keyword evidence="3" id="KW-0808">Transferase</keyword>
<keyword evidence="5" id="KW-0418">Kinase</keyword>
<organism evidence="12 13">
    <name type="scientific">Bifidobacterium scaligerum</name>
    <dbReference type="NCBI Taxonomy" id="2052656"/>
    <lineage>
        <taxon>Bacteria</taxon>
        <taxon>Bacillati</taxon>
        <taxon>Actinomycetota</taxon>
        <taxon>Actinomycetes</taxon>
        <taxon>Bifidobacteriales</taxon>
        <taxon>Bifidobacteriaceae</taxon>
        <taxon>Bifidobacterium</taxon>
    </lineage>
</organism>
<name>A0A2M9HS64_9BIFI</name>
<gene>
    <name evidence="12" type="ORF">CUU80_00440</name>
</gene>
<feature type="region of interest" description="Disordered" evidence="9">
    <location>
        <begin position="469"/>
        <end position="515"/>
    </location>
</feature>
<keyword evidence="10" id="KW-0472">Membrane</keyword>
<dbReference type="AlphaFoldDB" id="A0A2M9HS64"/>
<dbReference type="Proteomes" id="UP000228755">
    <property type="component" value="Unassembled WGS sequence"/>
</dbReference>